<evidence type="ECO:0000256" key="9">
    <source>
        <dbReference type="SAM" id="MobiDB-lite"/>
    </source>
</evidence>
<dbReference type="InterPro" id="IPR015798">
    <property type="entry name" value="Cu_amine_oxidase_C"/>
</dbReference>
<protein>
    <recommendedName>
        <fullName evidence="8">Amine oxidase</fullName>
        <ecNumber evidence="8">1.4.3.-</ecNumber>
    </recommendedName>
</protein>
<gene>
    <name evidence="13" type="ORF">OFUS_LOCUS6384</name>
</gene>
<dbReference type="PANTHER" id="PTHR10638">
    <property type="entry name" value="COPPER AMINE OXIDASE"/>
    <property type="match status" value="1"/>
</dbReference>
<dbReference type="Pfam" id="PF09248">
    <property type="entry name" value="DUF1965"/>
    <property type="match status" value="1"/>
</dbReference>
<accession>A0A8J1TVJ8</accession>
<dbReference type="Proteomes" id="UP000749559">
    <property type="component" value="Unassembled WGS sequence"/>
</dbReference>
<name>A0A8J1TVJ8_OWEFU</name>
<evidence type="ECO:0000256" key="6">
    <source>
        <dbReference type="PIRSR" id="PIRSR600269-50"/>
    </source>
</evidence>
<dbReference type="GO" id="GO:0005507">
    <property type="term" value="F:copper ion binding"/>
    <property type="evidence" value="ECO:0007669"/>
    <property type="project" value="InterPro"/>
</dbReference>
<organism evidence="13 14">
    <name type="scientific">Owenia fusiformis</name>
    <name type="common">Polychaete worm</name>
    <dbReference type="NCBI Taxonomy" id="6347"/>
    <lineage>
        <taxon>Eukaryota</taxon>
        <taxon>Metazoa</taxon>
        <taxon>Spiralia</taxon>
        <taxon>Lophotrochozoa</taxon>
        <taxon>Annelida</taxon>
        <taxon>Polychaeta</taxon>
        <taxon>Sedentaria</taxon>
        <taxon>Canalipalpata</taxon>
        <taxon>Sabellida</taxon>
        <taxon>Oweniida</taxon>
        <taxon>Oweniidae</taxon>
        <taxon>Owenia</taxon>
    </lineage>
</organism>
<feature type="compositionally biased region" description="Basic and acidic residues" evidence="9">
    <location>
        <begin position="749"/>
        <end position="760"/>
    </location>
</feature>
<dbReference type="GO" id="GO:0009308">
    <property type="term" value="P:amine metabolic process"/>
    <property type="evidence" value="ECO:0007669"/>
    <property type="project" value="UniProtKB-UniRule"/>
</dbReference>
<dbReference type="PRINTS" id="PR00766">
    <property type="entry name" value="CUDAOXIDASE"/>
</dbReference>
<dbReference type="Pfam" id="PF01179">
    <property type="entry name" value="Cu_amine_oxid"/>
    <property type="match status" value="1"/>
</dbReference>
<evidence type="ECO:0000256" key="1">
    <source>
        <dbReference type="ARBA" id="ARBA00007983"/>
    </source>
</evidence>
<evidence type="ECO:0000256" key="3">
    <source>
        <dbReference type="ARBA" id="ARBA00022772"/>
    </source>
</evidence>
<evidence type="ECO:0000256" key="4">
    <source>
        <dbReference type="ARBA" id="ARBA00023002"/>
    </source>
</evidence>
<evidence type="ECO:0000313" key="13">
    <source>
        <dbReference type="EMBL" id="CAH1779584.1"/>
    </source>
</evidence>
<dbReference type="AlphaFoldDB" id="A0A8J1TVJ8"/>
<feature type="domain" description="DUF1965" evidence="12">
    <location>
        <begin position="222"/>
        <end position="271"/>
    </location>
</feature>
<dbReference type="Gene3D" id="2.70.98.20">
    <property type="entry name" value="Copper amine oxidase, catalytic domain"/>
    <property type="match status" value="1"/>
</dbReference>
<dbReference type="SUPFAM" id="SSF49998">
    <property type="entry name" value="Amine oxidase catalytic domain"/>
    <property type="match status" value="1"/>
</dbReference>
<feature type="chain" id="PRO_5043591011" description="Amine oxidase" evidence="10">
    <location>
        <begin position="20"/>
        <end position="760"/>
    </location>
</feature>
<evidence type="ECO:0000313" key="14">
    <source>
        <dbReference type="Proteomes" id="UP000749559"/>
    </source>
</evidence>
<keyword evidence="10" id="KW-0732">Signal</keyword>
<dbReference type="PANTHER" id="PTHR10638:SF20">
    <property type="entry name" value="AMINE OXIDASE"/>
    <property type="match status" value="1"/>
</dbReference>
<comment type="PTM">
    <text evidence="7 8">Topaquinone (TPQ) is generated by copper-dependent autoxidation of a specific tyrosyl residue.</text>
</comment>
<feature type="domain" description="Copper amine oxidase catalytic" evidence="11">
    <location>
        <begin position="301"/>
        <end position="715"/>
    </location>
</feature>
<dbReference type="OrthoDB" id="5379943at2759"/>
<evidence type="ECO:0000256" key="5">
    <source>
        <dbReference type="ARBA" id="ARBA00023008"/>
    </source>
</evidence>
<comment type="cofactor">
    <cofactor evidence="8">
        <name>Cu cation</name>
        <dbReference type="ChEBI" id="CHEBI:23378"/>
    </cofactor>
    <text evidence="8">Contains 1 topaquinone per subunit.</text>
</comment>
<evidence type="ECO:0000256" key="10">
    <source>
        <dbReference type="SAM" id="SignalP"/>
    </source>
</evidence>
<dbReference type="InterPro" id="IPR015328">
    <property type="entry name" value="DUF1965"/>
</dbReference>
<dbReference type="Gene3D" id="3.10.450.40">
    <property type="match status" value="2"/>
</dbReference>
<dbReference type="GO" id="GO:0008131">
    <property type="term" value="F:primary methylamine oxidase activity"/>
    <property type="evidence" value="ECO:0007669"/>
    <property type="project" value="InterPro"/>
</dbReference>
<evidence type="ECO:0000256" key="7">
    <source>
        <dbReference type="PIRSR" id="PIRSR600269-51"/>
    </source>
</evidence>
<dbReference type="EC" id="1.4.3.-" evidence="8"/>
<dbReference type="InterPro" id="IPR016182">
    <property type="entry name" value="Cu_amine_oxidase_N-reg"/>
</dbReference>
<feature type="active site" description="Proton acceptor" evidence="6">
    <location>
        <position position="371"/>
    </location>
</feature>
<keyword evidence="2 8" id="KW-0479">Metal-binding</keyword>
<dbReference type="InterPro" id="IPR036460">
    <property type="entry name" value="Cu_amine_oxidase_C_sf"/>
</dbReference>
<dbReference type="GO" id="GO:0005886">
    <property type="term" value="C:plasma membrane"/>
    <property type="evidence" value="ECO:0007669"/>
    <property type="project" value="TreeGrafter"/>
</dbReference>
<evidence type="ECO:0000256" key="2">
    <source>
        <dbReference type="ARBA" id="ARBA00022723"/>
    </source>
</evidence>
<feature type="modified residue" description="2',4',5'-topaquinone" evidence="7">
    <location>
        <position position="463"/>
    </location>
</feature>
<evidence type="ECO:0000256" key="8">
    <source>
        <dbReference type="RuleBase" id="RU000672"/>
    </source>
</evidence>
<dbReference type="EMBL" id="CAIIXF020000003">
    <property type="protein sequence ID" value="CAH1779584.1"/>
    <property type="molecule type" value="Genomic_DNA"/>
</dbReference>
<sequence>METGIAIFLFALILTVGRAIEECPNDAFIVPHDGAKPSVFDQITAPEINAVLDYMKREFNIRVSRKANMSENFVFLMEKKPALKHELLNYIDNGGTAPVREARVGLATSTGVEEYTVGPLPAPTYHFKADNPKWRELQFTDRPPTLPSDEDGIDQTVTRETHKLKKLMKESFDGFSFDRKCGNKCLDYEYGAVLVHNNSRILWVYFVRIIPPTIGEDISHTLALQILLNITGADTDQWHSLRAYYNGQFFNSTEELAEKYDTGEVDKIFQSFNESTDTFSTLKRHTNRYTKSSRRGPTCFPQDGRRYSVDGHHVKYLNWEFDFTNRATSGPQLFDIRFNDERIVYELSLQEILLAYSGLTPSWKYHTLILDGYLQTGLFISPLAPGVDCPEGASYFNQVIYSYNIGTPIEIKNAFCIFEYTDGQPLRRHYANDYFIPNGRYKYYGGMANNALVLRSVLAVYNYDYTFDFIFYQNGVMATKIGPSGYPITEPYNNGVRTTQGFRINRDIFAPLHQHLFHFKVDIDVLGRKNRHETVTLKMKSETDILFGDNKDVFHNQYAKRNLKGSEKNTTYKFKLHKPKYFLFFNKQAKKSKWGHPRAYSIENHGASKFLYPDDWSRVGSVAWAKYQLAVSKHHDNEDQSSTVYNGMNSKNPVVNFDSYFDDENLKDEDLVAWVSIGLHHLPNSGLDSPTTTTAGNHKSFYLKPFNFFNEDPSIASKDNVFIIPGEDGENVVEENPKSSKENCAPPKDTNKFEGNHDKP</sequence>
<feature type="active site" description="Schiff-base intermediate with substrate; via topaquinone" evidence="6">
    <location>
        <position position="463"/>
    </location>
</feature>
<comment type="similarity">
    <text evidence="1 8">Belongs to the copper/topaquinone oxidase family.</text>
</comment>
<keyword evidence="5 8" id="KW-0186">Copper</keyword>
<reference evidence="13" key="1">
    <citation type="submission" date="2022-03" db="EMBL/GenBank/DDBJ databases">
        <authorList>
            <person name="Martin C."/>
        </authorList>
    </citation>
    <scope>NUCLEOTIDE SEQUENCE</scope>
</reference>
<evidence type="ECO:0000259" key="12">
    <source>
        <dbReference type="Pfam" id="PF09248"/>
    </source>
</evidence>
<feature type="signal peptide" evidence="10">
    <location>
        <begin position="1"/>
        <end position="19"/>
    </location>
</feature>
<keyword evidence="4 8" id="KW-0560">Oxidoreductase</keyword>
<comment type="caution">
    <text evidence="13">The sequence shown here is derived from an EMBL/GenBank/DDBJ whole genome shotgun (WGS) entry which is preliminary data.</text>
</comment>
<dbReference type="SUPFAM" id="SSF54416">
    <property type="entry name" value="Amine oxidase N-terminal region"/>
    <property type="match status" value="2"/>
</dbReference>
<dbReference type="GO" id="GO:0048038">
    <property type="term" value="F:quinone binding"/>
    <property type="evidence" value="ECO:0007669"/>
    <property type="project" value="InterPro"/>
</dbReference>
<keyword evidence="3 6" id="KW-0801">TPQ</keyword>
<dbReference type="InterPro" id="IPR000269">
    <property type="entry name" value="Cu_amine_oxidase"/>
</dbReference>
<proteinExistence type="inferred from homology"/>
<feature type="region of interest" description="Disordered" evidence="9">
    <location>
        <begin position="727"/>
        <end position="760"/>
    </location>
</feature>
<evidence type="ECO:0000259" key="11">
    <source>
        <dbReference type="Pfam" id="PF01179"/>
    </source>
</evidence>
<keyword evidence="14" id="KW-1185">Reference proteome</keyword>